<keyword evidence="2" id="KW-1133">Transmembrane helix</keyword>
<feature type="transmembrane region" description="Helical" evidence="2">
    <location>
        <begin position="95"/>
        <end position="116"/>
    </location>
</feature>
<feature type="transmembrane region" description="Helical" evidence="2">
    <location>
        <begin position="40"/>
        <end position="61"/>
    </location>
</feature>
<evidence type="ECO:0000313" key="5">
    <source>
        <dbReference type="Proteomes" id="UP000579647"/>
    </source>
</evidence>
<feature type="transmembrane region" description="Helical" evidence="2">
    <location>
        <begin position="183"/>
        <end position="200"/>
    </location>
</feature>
<dbReference type="InterPro" id="IPR038765">
    <property type="entry name" value="Papain-like_cys_pep_sf"/>
</dbReference>
<keyword evidence="2" id="KW-0812">Transmembrane</keyword>
<feature type="compositionally biased region" description="Low complexity" evidence="1">
    <location>
        <begin position="621"/>
        <end position="631"/>
    </location>
</feature>
<gene>
    <name evidence="4" type="ORF">HNR07_001755</name>
</gene>
<feature type="domain" description="Transglutaminase-like" evidence="3">
    <location>
        <begin position="523"/>
        <end position="593"/>
    </location>
</feature>
<dbReference type="PANTHER" id="PTHR42736">
    <property type="entry name" value="PROTEIN-GLUTAMINE GAMMA-GLUTAMYLTRANSFERASE"/>
    <property type="match status" value="1"/>
</dbReference>
<organism evidence="4 5">
    <name type="scientific">Nocardiopsis metallicus</name>
    <dbReference type="NCBI Taxonomy" id="179819"/>
    <lineage>
        <taxon>Bacteria</taxon>
        <taxon>Bacillati</taxon>
        <taxon>Actinomycetota</taxon>
        <taxon>Actinomycetes</taxon>
        <taxon>Streptosporangiales</taxon>
        <taxon>Nocardiopsidaceae</taxon>
        <taxon>Nocardiopsis</taxon>
    </lineage>
</organism>
<accession>A0A840WKJ1</accession>
<feature type="transmembrane region" description="Helical" evidence="2">
    <location>
        <begin position="158"/>
        <end position="176"/>
    </location>
</feature>
<dbReference type="Gene3D" id="3.10.620.30">
    <property type="match status" value="1"/>
</dbReference>
<evidence type="ECO:0000313" key="4">
    <source>
        <dbReference type="EMBL" id="MBB5490618.1"/>
    </source>
</evidence>
<feature type="region of interest" description="Disordered" evidence="1">
    <location>
        <begin position="1"/>
        <end position="37"/>
    </location>
</feature>
<evidence type="ECO:0000256" key="1">
    <source>
        <dbReference type="SAM" id="MobiDB-lite"/>
    </source>
</evidence>
<feature type="compositionally biased region" description="Acidic residues" evidence="1">
    <location>
        <begin position="607"/>
        <end position="620"/>
    </location>
</feature>
<evidence type="ECO:0000256" key="2">
    <source>
        <dbReference type="SAM" id="Phobius"/>
    </source>
</evidence>
<name>A0A840WKJ1_9ACTN</name>
<sequence>MATVTAPAQNRGGTTPGGTGPGSAPAATARRPGGTPRPSIGALPAWAGLVLATAAGGAALADSYSSPVTVLAVLVTCALTSVAATLFLRSRFGPLRTVLTGIPLPLTAVLVSAVWIPGQGYGAGGPTGVLRGAGEALLHSGARILTTTAPTPLTADTLTLPLLATWLAGTAAALAWHADRRALALLPGLLLLVGAVVLNGPVTPPGFGSIGLLGVAAVLVMSVGSRSGDQGAAAQGSPAQGSTARGSTGSSALVIQVDAPPQAPSRFRDAAVTGAICALTATTAVLGGPHLLAGWAAEPADPRAVLTPPMDPHDARNPLGYLPGWAAEPDRHLLTVAADRPVGLRWVALADFTGTTWLPESGYRNAGQILPEPVPPPPGAELVSAHVTVGEELPGSWAPVVGAPREVGLDPLGYDALTGTVVTLDGDVAGRSYETVGEVADWSGVDPARSAPPVGDVYDLYRDLPPGAPPIINEVVTEIAAEGDYYDRARALADYLRESHTFDPTTPGGHGYAHIDALLAAPGGRGGGGTSEQFASAFTMLARAAGLPSRVAVGFAPGTERTEGEYEVTTGDAYAWGEVYFDGLGWVPFHVTPGGQDDTAAGQSPADENDSEDPETEELESSSAAEAAEGTATERADSDHGAWIWAGAASGGTFALILLVPALRLTRRALRLGSGDPTERVLGAWREMREALRLGSAVLSAGDTVTDTVAVARSLAPPPTLDAGLDRLAAAVNGAGFGGGSGIDAGAADEAGRVVRAHQRILRRGRPRLARLIWWFDPRPLFWRDGPRTGRQRRGRR</sequence>
<dbReference type="Pfam" id="PF01841">
    <property type="entry name" value="Transglut_core"/>
    <property type="match status" value="1"/>
</dbReference>
<dbReference type="PANTHER" id="PTHR42736:SF1">
    <property type="entry name" value="PROTEIN-GLUTAMINE GAMMA-GLUTAMYLTRANSFERASE"/>
    <property type="match status" value="1"/>
</dbReference>
<dbReference type="InterPro" id="IPR052901">
    <property type="entry name" value="Bact_TGase-like"/>
</dbReference>
<feature type="region of interest" description="Disordered" evidence="1">
    <location>
        <begin position="592"/>
        <end position="637"/>
    </location>
</feature>
<dbReference type="SMART" id="SM00460">
    <property type="entry name" value="TGc"/>
    <property type="match status" value="1"/>
</dbReference>
<comment type="caution">
    <text evidence="4">The sequence shown here is derived from an EMBL/GenBank/DDBJ whole genome shotgun (WGS) entry which is preliminary data.</text>
</comment>
<proteinExistence type="predicted"/>
<dbReference type="RefSeq" id="WP_184364163.1">
    <property type="nucleotide sequence ID" value="NZ_JACHDO010000001.1"/>
</dbReference>
<dbReference type="AlphaFoldDB" id="A0A840WKJ1"/>
<evidence type="ECO:0000259" key="3">
    <source>
        <dbReference type="SMART" id="SM00460"/>
    </source>
</evidence>
<keyword evidence="2" id="KW-0472">Membrane</keyword>
<keyword evidence="5" id="KW-1185">Reference proteome</keyword>
<feature type="compositionally biased region" description="Low complexity" evidence="1">
    <location>
        <begin position="22"/>
        <end position="37"/>
    </location>
</feature>
<dbReference type="Proteomes" id="UP000579647">
    <property type="component" value="Unassembled WGS sequence"/>
</dbReference>
<dbReference type="SUPFAM" id="SSF54001">
    <property type="entry name" value="Cysteine proteinases"/>
    <property type="match status" value="1"/>
</dbReference>
<protein>
    <recommendedName>
        <fullName evidence="3">Transglutaminase-like domain-containing protein</fullName>
    </recommendedName>
</protein>
<dbReference type="EMBL" id="JACHDO010000001">
    <property type="protein sequence ID" value="MBB5490618.1"/>
    <property type="molecule type" value="Genomic_DNA"/>
</dbReference>
<feature type="transmembrane region" description="Helical" evidence="2">
    <location>
        <begin position="642"/>
        <end position="663"/>
    </location>
</feature>
<dbReference type="InterPro" id="IPR002931">
    <property type="entry name" value="Transglutaminase-like"/>
</dbReference>
<reference evidence="4 5" key="1">
    <citation type="submission" date="2020-08" db="EMBL/GenBank/DDBJ databases">
        <title>Sequencing the genomes of 1000 actinobacteria strains.</title>
        <authorList>
            <person name="Klenk H.-P."/>
        </authorList>
    </citation>
    <scope>NUCLEOTIDE SEQUENCE [LARGE SCALE GENOMIC DNA]</scope>
    <source>
        <strain evidence="4 5">DSM 44598</strain>
    </source>
</reference>
<feature type="transmembrane region" description="Helical" evidence="2">
    <location>
        <begin position="67"/>
        <end position="88"/>
    </location>
</feature>